<dbReference type="Proteomes" id="UP000799753">
    <property type="component" value="Unassembled WGS sequence"/>
</dbReference>
<evidence type="ECO:0000256" key="1">
    <source>
        <dbReference type="SAM" id="MobiDB-lite"/>
    </source>
</evidence>
<proteinExistence type="predicted"/>
<dbReference type="EMBL" id="MU006777">
    <property type="protein sequence ID" value="KAF2645849.1"/>
    <property type="molecule type" value="Genomic_DNA"/>
</dbReference>
<dbReference type="PANTHER" id="PTHR38887:SF1">
    <property type="entry name" value="RAS MODIFICATION PROTEIN ERF4"/>
    <property type="match status" value="1"/>
</dbReference>
<evidence type="ECO:0000313" key="3">
    <source>
        <dbReference type="Proteomes" id="UP000799753"/>
    </source>
</evidence>
<reference evidence="2" key="1">
    <citation type="journal article" date="2020" name="Stud. Mycol.">
        <title>101 Dothideomycetes genomes: a test case for predicting lifestyles and emergence of pathogens.</title>
        <authorList>
            <person name="Haridas S."/>
            <person name="Albert R."/>
            <person name="Binder M."/>
            <person name="Bloem J."/>
            <person name="Labutti K."/>
            <person name="Salamov A."/>
            <person name="Andreopoulos B."/>
            <person name="Baker S."/>
            <person name="Barry K."/>
            <person name="Bills G."/>
            <person name="Bluhm B."/>
            <person name="Cannon C."/>
            <person name="Castanera R."/>
            <person name="Culley D."/>
            <person name="Daum C."/>
            <person name="Ezra D."/>
            <person name="Gonzalez J."/>
            <person name="Henrissat B."/>
            <person name="Kuo A."/>
            <person name="Liang C."/>
            <person name="Lipzen A."/>
            <person name="Lutzoni F."/>
            <person name="Magnuson J."/>
            <person name="Mondo S."/>
            <person name="Nolan M."/>
            <person name="Ohm R."/>
            <person name="Pangilinan J."/>
            <person name="Park H.-J."/>
            <person name="Ramirez L."/>
            <person name="Alfaro M."/>
            <person name="Sun H."/>
            <person name="Tritt A."/>
            <person name="Yoshinaga Y."/>
            <person name="Zwiers L.-H."/>
            <person name="Turgeon B."/>
            <person name="Goodwin S."/>
            <person name="Spatafora J."/>
            <person name="Crous P."/>
            <person name="Grigoriev I."/>
        </authorList>
    </citation>
    <scope>NUCLEOTIDE SEQUENCE</scope>
    <source>
        <strain evidence="2">CBS 473.64</strain>
    </source>
</reference>
<dbReference type="OrthoDB" id="3433125at2759"/>
<feature type="compositionally biased region" description="Basic and acidic residues" evidence="1">
    <location>
        <begin position="28"/>
        <end position="40"/>
    </location>
</feature>
<name>A0A6A6SDJ6_9PLEO</name>
<accession>A0A6A6SDJ6</accession>
<dbReference type="AlphaFoldDB" id="A0A6A6SDJ6"/>
<sequence length="493" mass="54846">MGFILRTVTKGISTGIGLAGEKYHDRQERKAALAERERSSSDASSRGFDLINPLEPGAETADDERIWMLDEATGPPPSYEASEQQGQRPSPERTVSDLVNDVVMLQDHDALPSSSSEIRTRLPHPIVIPQRRPGTKARGFARAYAPDLEAFGVGQDTFLQFFENFENASLASPWLRTLKLSAGILGMVPGHITMAVSISLQVTAGTAIELQSRYRANEFLDQTNKDVFMPLGLYCMVLMCEDGSGSTENPEFSYETVNLDAAKQISKWGVQKDDAHLSTSTKVLRPIRMVSGKTKVSEMPLEIAPLVYPGLDDMVQRPEIKRDESLKDRMVRHKEFYADYFDRRAKAEYAGNNPDSALTKASSDTSKFHVRFSDPNHPVNNGHIISLVTGGHVVPQPRGRRSRLREVGEDGKLKPKAKREERKVRGPIGLVSKGVRKVLAPKILYLTIVNMPSEEELAEAREMLGLEQKGIKDMLQEMAKDRYATPLGRDRSV</sequence>
<organism evidence="2 3">
    <name type="scientific">Massarina eburnea CBS 473.64</name>
    <dbReference type="NCBI Taxonomy" id="1395130"/>
    <lineage>
        <taxon>Eukaryota</taxon>
        <taxon>Fungi</taxon>
        <taxon>Dikarya</taxon>
        <taxon>Ascomycota</taxon>
        <taxon>Pezizomycotina</taxon>
        <taxon>Dothideomycetes</taxon>
        <taxon>Pleosporomycetidae</taxon>
        <taxon>Pleosporales</taxon>
        <taxon>Massarineae</taxon>
        <taxon>Massarinaceae</taxon>
        <taxon>Massarina</taxon>
    </lineage>
</organism>
<dbReference type="PANTHER" id="PTHR38887">
    <property type="entry name" value="CHROMOSOME 21, WHOLE GENOME SHOTGUN SEQUENCE"/>
    <property type="match status" value="1"/>
</dbReference>
<evidence type="ECO:0000313" key="2">
    <source>
        <dbReference type="EMBL" id="KAF2645849.1"/>
    </source>
</evidence>
<feature type="region of interest" description="Disordered" evidence="1">
    <location>
        <begin position="28"/>
        <end position="93"/>
    </location>
</feature>
<keyword evidence="3" id="KW-1185">Reference proteome</keyword>
<protein>
    <submittedName>
        <fullName evidence="2">Uncharacterized protein</fullName>
    </submittedName>
</protein>
<dbReference type="InterPro" id="IPR053221">
    <property type="entry name" value="Burnettramic_acid_biosynth"/>
</dbReference>
<gene>
    <name evidence="2" type="ORF">P280DRAFT_442772</name>
</gene>